<dbReference type="GO" id="GO:0004807">
    <property type="term" value="F:triose-phosphate isomerase activity"/>
    <property type="evidence" value="ECO:0007669"/>
    <property type="project" value="UniProtKB-UniRule"/>
</dbReference>
<dbReference type="AlphaFoldDB" id="A0A2H0TG17"/>
<reference evidence="8" key="1">
    <citation type="submission" date="2017-09" db="EMBL/GenBank/DDBJ databases">
        <title>Depth-based differentiation of microbial function through sediment-hosted aquifers and enrichment of novel symbionts in the deep terrestrial subsurface.</title>
        <authorList>
            <person name="Probst A.J."/>
            <person name="Ladd B."/>
            <person name="Jarett J.K."/>
            <person name="Geller-Mcgrath D.E."/>
            <person name="Sieber C.M.K."/>
            <person name="Emerson J.B."/>
            <person name="Anantharaman K."/>
            <person name="Thomas B.C."/>
            <person name="Malmstrom R."/>
            <person name="Stieglmeier M."/>
            <person name="Klingl A."/>
            <person name="Woyke T."/>
            <person name="Ryan C.M."/>
            <person name="Banfield J.F."/>
        </authorList>
    </citation>
    <scope>NUCLEOTIDE SEQUENCE [LARGE SCALE GENOMIC DNA]</scope>
</reference>
<comment type="pathway">
    <text evidence="6">Carbohydrate biosynthesis; gluconeogenesis.</text>
</comment>
<dbReference type="SUPFAM" id="SSF51351">
    <property type="entry name" value="Triosephosphate isomerase (TIM)"/>
    <property type="match status" value="1"/>
</dbReference>
<evidence type="ECO:0000256" key="5">
    <source>
        <dbReference type="ARBA" id="ARBA00023235"/>
    </source>
</evidence>
<dbReference type="InterPro" id="IPR013785">
    <property type="entry name" value="Aldolase_TIM"/>
</dbReference>
<comment type="similarity">
    <text evidence="2 6">Belongs to the triosephosphate isomerase family.</text>
</comment>
<dbReference type="CDD" id="cd00311">
    <property type="entry name" value="TIM"/>
    <property type="match status" value="1"/>
</dbReference>
<evidence type="ECO:0000313" key="8">
    <source>
        <dbReference type="Proteomes" id="UP000229383"/>
    </source>
</evidence>
<dbReference type="EMBL" id="PFCN01000016">
    <property type="protein sequence ID" value="PIR70493.1"/>
    <property type="molecule type" value="Genomic_DNA"/>
</dbReference>
<dbReference type="UniPathway" id="UPA00109">
    <property type="reaction ID" value="UER00189"/>
</dbReference>
<dbReference type="GO" id="GO:0006094">
    <property type="term" value="P:gluconeogenesis"/>
    <property type="evidence" value="ECO:0007669"/>
    <property type="project" value="UniProtKB-UniPathway"/>
</dbReference>
<name>A0A2H0TG17_9BACT</name>
<dbReference type="PANTHER" id="PTHR21139">
    <property type="entry name" value="TRIOSEPHOSPHATE ISOMERASE"/>
    <property type="match status" value="1"/>
</dbReference>
<dbReference type="PROSITE" id="PS00171">
    <property type="entry name" value="TIM_1"/>
    <property type="match status" value="1"/>
</dbReference>
<proteinExistence type="inferred from homology"/>
<dbReference type="EC" id="5.3.1.1" evidence="6"/>
<sequence>MTKKIIVANWKMNPPAVARAIYLSKEIDKGSSKIKNTEVIIAPPSCFLSDISRVLKRSKLGAQNAYSGKTGAYTGEISPLMLRSLGVKTVIVGHSERRYGFFENDDMVRRKMKAVLSVGLKAILCVGERERNEENFQTAVRKQIRENLKGIPKRFSKNIIIAYEPVWAIGTGKTVKPSDLYEMGIYIRRSVLDMLGHNAARTIPILYGGSVNAKNAANFIGVDGVDGFLVGGTSLRPKEFIAIVKIAGSI</sequence>
<evidence type="ECO:0000256" key="1">
    <source>
        <dbReference type="ARBA" id="ARBA00004680"/>
    </source>
</evidence>
<evidence type="ECO:0000256" key="2">
    <source>
        <dbReference type="ARBA" id="ARBA00007422"/>
    </source>
</evidence>
<comment type="subcellular location">
    <subcellularLocation>
        <location evidence="6">Cytoplasm</location>
    </subcellularLocation>
</comment>
<comment type="caution">
    <text evidence="7">The sequence shown here is derived from an EMBL/GenBank/DDBJ whole genome shotgun (WGS) entry which is preliminary data.</text>
</comment>
<dbReference type="FunFam" id="3.20.20.70:FF:000016">
    <property type="entry name" value="Triosephosphate isomerase"/>
    <property type="match status" value="1"/>
</dbReference>
<dbReference type="PANTHER" id="PTHR21139:SF42">
    <property type="entry name" value="TRIOSEPHOSPHATE ISOMERASE"/>
    <property type="match status" value="1"/>
</dbReference>
<evidence type="ECO:0000313" key="7">
    <source>
        <dbReference type="EMBL" id="PIR70493.1"/>
    </source>
</evidence>
<dbReference type="UniPathway" id="UPA00138"/>
<dbReference type="PROSITE" id="PS51440">
    <property type="entry name" value="TIM_2"/>
    <property type="match status" value="1"/>
</dbReference>
<dbReference type="Proteomes" id="UP000229383">
    <property type="component" value="Unassembled WGS sequence"/>
</dbReference>
<comment type="subunit">
    <text evidence="6">Homodimer.</text>
</comment>
<evidence type="ECO:0000256" key="6">
    <source>
        <dbReference type="RuleBase" id="RU363013"/>
    </source>
</evidence>
<organism evidence="7 8">
    <name type="scientific">Candidatus Niyogibacteria bacterium CG10_big_fil_rev_8_21_14_0_10_42_19</name>
    <dbReference type="NCBI Taxonomy" id="1974725"/>
    <lineage>
        <taxon>Bacteria</taxon>
        <taxon>Candidatus Niyogiibacteriota</taxon>
    </lineage>
</organism>
<comment type="pathway">
    <text evidence="1 6">Carbohydrate degradation; glycolysis; D-glyceraldehyde 3-phosphate from glycerone phosphate: step 1/1.</text>
</comment>
<gene>
    <name evidence="7" type="ORF">COU46_01305</name>
</gene>
<dbReference type="NCBIfam" id="TIGR00419">
    <property type="entry name" value="tim"/>
    <property type="match status" value="1"/>
</dbReference>
<accession>A0A2H0TG17</accession>
<keyword evidence="5 6" id="KW-0413">Isomerase</keyword>
<dbReference type="InterPro" id="IPR000652">
    <property type="entry name" value="Triosephosphate_isomerase"/>
</dbReference>
<dbReference type="GO" id="GO:0019563">
    <property type="term" value="P:glycerol catabolic process"/>
    <property type="evidence" value="ECO:0007669"/>
    <property type="project" value="TreeGrafter"/>
</dbReference>
<keyword evidence="4 6" id="KW-0324">Glycolysis</keyword>
<keyword evidence="6" id="KW-0963">Cytoplasm</keyword>
<dbReference type="Gene3D" id="3.20.20.70">
    <property type="entry name" value="Aldolase class I"/>
    <property type="match status" value="1"/>
</dbReference>
<dbReference type="InterPro" id="IPR035990">
    <property type="entry name" value="TIM_sf"/>
</dbReference>
<evidence type="ECO:0000256" key="3">
    <source>
        <dbReference type="ARBA" id="ARBA00022432"/>
    </source>
</evidence>
<keyword evidence="3 6" id="KW-0312">Gluconeogenesis</keyword>
<dbReference type="GO" id="GO:0046166">
    <property type="term" value="P:glyceraldehyde-3-phosphate biosynthetic process"/>
    <property type="evidence" value="ECO:0007669"/>
    <property type="project" value="TreeGrafter"/>
</dbReference>
<comment type="catalytic activity">
    <reaction evidence="6">
        <text>D-glyceraldehyde 3-phosphate = dihydroxyacetone phosphate</text>
        <dbReference type="Rhea" id="RHEA:18585"/>
        <dbReference type="ChEBI" id="CHEBI:57642"/>
        <dbReference type="ChEBI" id="CHEBI:59776"/>
        <dbReference type="EC" id="5.3.1.1"/>
    </reaction>
</comment>
<protein>
    <recommendedName>
        <fullName evidence="6">Triosephosphate isomerase</fullName>
        <ecNumber evidence="6">5.3.1.1</ecNumber>
    </recommendedName>
</protein>
<dbReference type="InterPro" id="IPR020861">
    <property type="entry name" value="Triosephosphate_isomerase_AS"/>
</dbReference>
<dbReference type="GO" id="GO:0005829">
    <property type="term" value="C:cytosol"/>
    <property type="evidence" value="ECO:0007669"/>
    <property type="project" value="TreeGrafter"/>
</dbReference>
<evidence type="ECO:0000256" key="4">
    <source>
        <dbReference type="ARBA" id="ARBA00023152"/>
    </source>
</evidence>
<dbReference type="GO" id="GO:0006096">
    <property type="term" value="P:glycolytic process"/>
    <property type="evidence" value="ECO:0007669"/>
    <property type="project" value="UniProtKB-UniRule"/>
</dbReference>
<dbReference type="Pfam" id="PF00121">
    <property type="entry name" value="TIM"/>
    <property type="match status" value="1"/>
</dbReference>